<feature type="compositionally biased region" description="Basic residues" evidence="2">
    <location>
        <begin position="1"/>
        <end position="10"/>
    </location>
</feature>
<keyword evidence="1" id="KW-0175">Coiled coil</keyword>
<dbReference type="GO" id="GO:0007052">
    <property type="term" value="P:mitotic spindle organization"/>
    <property type="evidence" value="ECO:0007669"/>
    <property type="project" value="TreeGrafter"/>
</dbReference>
<reference evidence="4 5" key="1">
    <citation type="journal article" date="2021" name="Commun. Biol.">
        <title>The genome of Shorea leprosula (Dipterocarpaceae) highlights the ecological relevance of drought in aseasonal tropical rainforests.</title>
        <authorList>
            <person name="Ng K.K.S."/>
            <person name="Kobayashi M.J."/>
            <person name="Fawcett J.A."/>
            <person name="Hatakeyama M."/>
            <person name="Paape T."/>
            <person name="Ng C.H."/>
            <person name="Ang C.C."/>
            <person name="Tnah L.H."/>
            <person name="Lee C.T."/>
            <person name="Nishiyama T."/>
            <person name="Sese J."/>
            <person name="O'Brien M.J."/>
            <person name="Copetti D."/>
            <person name="Mohd Noor M.I."/>
            <person name="Ong R.C."/>
            <person name="Putra M."/>
            <person name="Sireger I.Z."/>
            <person name="Indrioko S."/>
            <person name="Kosugi Y."/>
            <person name="Izuno A."/>
            <person name="Isagi Y."/>
            <person name="Lee S.L."/>
            <person name="Shimizu K.K."/>
        </authorList>
    </citation>
    <scope>NUCLEOTIDE SEQUENCE [LARGE SCALE GENOMIC DNA]</scope>
    <source>
        <strain evidence="4">214</strain>
    </source>
</reference>
<dbReference type="EMBL" id="BPVZ01000101">
    <property type="protein sequence ID" value="GKV33571.1"/>
    <property type="molecule type" value="Genomic_DNA"/>
</dbReference>
<dbReference type="GO" id="GO:0005875">
    <property type="term" value="C:microtubule associated complex"/>
    <property type="evidence" value="ECO:0007669"/>
    <property type="project" value="TreeGrafter"/>
</dbReference>
<organism evidence="4 5">
    <name type="scientific">Rubroshorea leprosula</name>
    <dbReference type="NCBI Taxonomy" id="152421"/>
    <lineage>
        <taxon>Eukaryota</taxon>
        <taxon>Viridiplantae</taxon>
        <taxon>Streptophyta</taxon>
        <taxon>Embryophyta</taxon>
        <taxon>Tracheophyta</taxon>
        <taxon>Spermatophyta</taxon>
        <taxon>Magnoliopsida</taxon>
        <taxon>eudicotyledons</taxon>
        <taxon>Gunneridae</taxon>
        <taxon>Pentapetalae</taxon>
        <taxon>rosids</taxon>
        <taxon>malvids</taxon>
        <taxon>Malvales</taxon>
        <taxon>Dipterocarpaceae</taxon>
        <taxon>Rubroshorea</taxon>
    </lineage>
</organism>
<feature type="region of interest" description="Disordered" evidence="2">
    <location>
        <begin position="417"/>
        <end position="487"/>
    </location>
</feature>
<dbReference type="Proteomes" id="UP001054252">
    <property type="component" value="Unassembled WGS sequence"/>
</dbReference>
<feature type="compositionally biased region" description="Basic and acidic residues" evidence="2">
    <location>
        <begin position="24"/>
        <end position="35"/>
    </location>
</feature>
<evidence type="ECO:0000256" key="2">
    <source>
        <dbReference type="SAM" id="MobiDB-lite"/>
    </source>
</evidence>
<dbReference type="InterPro" id="IPR027640">
    <property type="entry name" value="Kinesin-like_fam"/>
</dbReference>
<name>A0AAV5L8K0_9ROSI</name>
<protein>
    <recommendedName>
        <fullName evidence="3">Tesmin/TSO1-like CXC domain-containing protein</fullName>
    </recommendedName>
</protein>
<feature type="region of interest" description="Disordered" evidence="2">
    <location>
        <begin position="194"/>
        <end position="214"/>
    </location>
</feature>
<comment type="caution">
    <text evidence="4">The sequence shown here is derived from an EMBL/GenBank/DDBJ whole genome shotgun (WGS) entry which is preliminary data.</text>
</comment>
<evidence type="ECO:0000313" key="5">
    <source>
        <dbReference type="Proteomes" id="UP001054252"/>
    </source>
</evidence>
<dbReference type="Pfam" id="PF25764">
    <property type="entry name" value="KIF21A_4th"/>
    <property type="match status" value="1"/>
</dbReference>
<feature type="compositionally biased region" description="Low complexity" evidence="2">
    <location>
        <begin position="11"/>
        <end position="21"/>
    </location>
</feature>
<dbReference type="PANTHER" id="PTHR47969:SF6">
    <property type="entry name" value="KINESIN-LIKE PROTEIN KIN-4C"/>
    <property type="match status" value="1"/>
</dbReference>
<dbReference type="PANTHER" id="PTHR47969">
    <property type="entry name" value="CHROMOSOME-ASSOCIATED KINESIN KIF4A-RELATED"/>
    <property type="match status" value="1"/>
</dbReference>
<dbReference type="GO" id="GO:0051231">
    <property type="term" value="P:spindle elongation"/>
    <property type="evidence" value="ECO:0007669"/>
    <property type="project" value="TreeGrafter"/>
</dbReference>
<feature type="compositionally biased region" description="Polar residues" evidence="2">
    <location>
        <begin position="417"/>
        <end position="433"/>
    </location>
</feature>
<keyword evidence="5" id="KW-1185">Reference proteome</keyword>
<feature type="compositionally biased region" description="Basic and acidic residues" evidence="2">
    <location>
        <begin position="435"/>
        <end position="454"/>
    </location>
</feature>
<evidence type="ECO:0000259" key="3">
    <source>
        <dbReference type="SMART" id="SM01114"/>
    </source>
</evidence>
<sequence>MKKINRRSKQRSVSDSPSSSSIVDNKKDHDQRVRDLEIENEALKREIEELRYKVVNVSPTSDVGAQKLKDDYCGKSNSVAGQVVELKKKLDVLSQLSSKKVKTADAANNFQDEIQKLKAQKVQLQCRMKLESMQFRLCKASLEKEILQLKKEQRRKGYKMHVLLALNQRQKHVLQRKTEEAFMVRKQLKERLESRKAASRKISGTKNGKTVGIQGHKHGLDVKVQLPKVGAEYECQMREMADEIKKLELESEMIPEEKSGYTLRDDEGAVTELELRDLREEMTRLNCLISQMNMSKAQVVQREKKQVHEVQSLISAGSEVDAVQSSLSAGSDVFASATDASETERSEGVNNMTEKPASGVCCSCSKKSLCKTLKCGCRAFGSSCGASCGCAISKCTNRDQLQIKLDCSPQSEMADNIVNSSGKNGEVKSTYQDKTLPETKVGKKDPKMNEDLRLKKQPLRDIGNITNKHNAGKPNRTKKVQKSVISS</sequence>
<dbReference type="GO" id="GO:0007018">
    <property type="term" value="P:microtubule-based movement"/>
    <property type="evidence" value="ECO:0007669"/>
    <property type="project" value="InterPro"/>
</dbReference>
<dbReference type="AlphaFoldDB" id="A0AAV5L8K0"/>
<dbReference type="SMART" id="SM01114">
    <property type="entry name" value="CXC"/>
    <property type="match status" value="1"/>
</dbReference>
<feature type="domain" description="Tesmin/TSO1-like CXC" evidence="3">
    <location>
        <begin position="357"/>
        <end position="401"/>
    </location>
</feature>
<evidence type="ECO:0000313" key="4">
    <source>
        <dbReference type="EMBL" id="GKV33571.1"/>
    </source>
</evidence>
<gene>
    <name evidence="4" type="ORF">SLEP1_g42063</name>
</gene>
<dbReference type="GO" id="GO:0003777">
    <property type="term" value="F:microtubule motor activity"/>
    <property type="evidence" value="ECO:0007669"/>
    <property type="project" value="InterPro"/>
</dbReference>
<feature type="coiled-coil region" evidence="1">
    <location>
        <begin position="100"/>
        <end position="134"/>
    </location>
</feature>
<accession>A0AAV5L8K0</accession>
<feature type="region of interest" description="Disordered" evidence="2">
    <location>
        <begin position="1"/>
        <end position="35"/>
    </location>
</feature>
<proteinExistence type="predicted"/>
<evidence type="ECO:0000256" key="1">
    <source>
        <dbReference type="SAM" id="Coils"/>
    </source>
</evidence>
<dbReference type="InterPro" id="IPR033467">
    <property type="entry name" value="Tesmin/TSO1-like_CXC"/>
</dbReference>